<dbReference type="FunFam" id="3.40.80.10:FF:000003">
    <property type="entry name" value="N-acetylmuramoyl-L-alanine amidase"/>
    <property type="match status" value="1"/>
</dbReference>
<sequence>MILLLSACSTYRPGELDIDRSIQAKSQNSRVEFVVLHYTSASNEASLRILSERNVSSHYLVTNEAHPHVYQLVDESRRAWHAGVSAWFDRSDMNSGSIGIEIVNQGREGDQWEPYNPVQIQVVATLLQDIIRRHQIKPHNIVGHSDIAPQRKIDPGPLFPWKQLADQGIGRWYDEDKARQYEQEFLTLGLPDIAWTQAQLRRLGYTVPHSGELDKASKNVIAAFQMHYRPAQYDGLPDAQTLAIMKALR</sequence>
<protein>
    <recommendedName>
        <fullName evidence="3">N-acetylmuramoyl-L-alanine amidase</fullName>
        <ecNumber evidence="3">3.5.1.28</ecNumber>
    </recommendedName>
</protein>
<dbReference type="InterPro" id="IPR036366">
    <property type="entry name" value="PGBDSf"/>
</dbReference>
<accession>A0A853H5Z1</accession>
<dbReference type="InterPro" id="IPR036365">
    <property type="entry name" value="PGBD-like_sf"/>
</dbReference>
<name>A0A853H5Z1_9BURK</name>
<dbReference type="InterPro" id="IPR002502">
    <property type="entry name" value="Amidase_domain"/>
</dbReference>
<dbReference type="InterPro" id="IPR036505">
    <property type="entry name" value="Amidase/PGRP_sf"/>
</dbReference>
<dbReference type="PANTHER" id="PTHR30417:SF1">
    <property type="entry name" value="N-ACETYLMURAMOYL-L-ALANINE AMIDASE AMID"/>
    <property type="match status" value="1"/>
</dbReference>
<dbReference type="SUPFAM" id="SSF47090">
    <property type="entry name" value="PGBD-like"/>
    <property type="match status" value="1"/>
</dbReference>
<dbReference type="Pfam" id="PF01471">
    <property type="entry name" value="PG_binding_1"/>
    <property type="match status" value="1"/>
</dbReference>
<comment type="similarity">
    <text evidence="2">Belongs to the N-acetylmuramoyl-L-alanine amidase 2 family.</text>
</comment>
<dbReference type="AlphaFoldDB" id="A0A853H5Z1"/>
<evidence type="ECO:0000313" key="7">
    <source>
        <dbReference type="EMBL" id="NYT85524.1"/>
    </source>
</evidence>
<keyword evidence="5" id="KW-0961">Cell wall biogenesis/degradation</keyword>
<dbReference type="Pfam" id="PF01510">
    <property type="entry name" value="Amidase_2"/>
    <property type="match status" value="1"/>
</dbReference>
<dbReference type="CDD" id="cd06583">
    <property type="entry name" value="PGRP"/>
    <property type="match status" value="1"/>
</dbReference>
<evidence type="ECO:0000259" key="6">
    <source>
        <dbReference type="SMART" id="SM00644"/>
    </source>
</evidence>
<dbReference type="GO" id="GO:0009253">
    <property type="term" value="P:peptidoglycan catabolic process"/>
    <property type="evidence" value="ECO:0007669"/>
    <property type="project" value="InterPro"/>
</dbReference>
<dbReference type="EC" id="3.5.1.28" evidence="3"/>
<evidence type="ECO:0000313" key="8">
    <source>
        <dbReference type="Proteomes" id="UP000554144"/>
    </source>
</evidence>
<dbReference type="GO" id="GO:0008745">
    <property type="term" value="F:N-acetylmuramoyl-L-alanine amidase activity"/>
    <property type="evidence" value="ECO:0007669"/>
    <property type="project" value="UniProtKB-EC"/>
</dbReference>
<dbReference type="SMART" id="SM00644">
    <property type="entry name" value="Ami_2"/>
    <property type="match status" value="1"/>
</dbReference>
<feature type="domain" description="N-acetylmuramoyl-L-alanine amidase" evidence="6">
    <location>
        <begin position="19"/>
        <end position="156"/>
    </location>
</feature>
<dbReference type="SUPFAM" id="SSF55846">
    <property type="entry name" value="N-acetylmuramoyl-L-alanine amidase-like"/>
    <property type="match status" value="1"/>
</dbReference>
<dbReference type="Proteomes" id="UP000554144">
    <property type="component" value="Unassembled WGS sequence"/>
</dbReference>
<comment type="caution">
    <text evidence="7">The sequence shown here is derived from an EMBL/GenBank/DDBJ whole genome shotgun (WGS) entry which is preliminary data.</text>
</comment>
<gene>
    <name evidence="7" type="ORF">H0A62_07910</name>
</gene>
<dbReference type="EMBL" id="JACCEV010000002">
    <property type="protein sequence ID" value="NYT85524.1"/>
    <property type="molecule type" value="Genomic_DNA"/>
</dbReference>
<organism evidence="7 8">
    <name type="scientific">Pollutimonas harenae</name>
    <dbReference type="NCBI Taxonomy" id="657015"/>
    <lineage>
        <taxon>Bacteria</taxon>
        <taxon>Pseudomonadati</taxon>
        <taxon>Pseudomonadota</taxon>
        <taxon>Betaproteobacteria</taxon>
        <taxon>Burkholderiales</taxon>
        <taxon>Alcaligenaceae</taxon>
        <taxon>Pollutimonas</taxon>
    </lineage>
</organism>
<evidence type="ECO:0000256" key="1">
    <source>
        <dbReference type="ARBA" id="ARBA00001561"/>
    </source>
</evidence>
<comment type="catalytic activity">
    <reaction evidence="1">
        <text>Hydrolyzes the link between N-acetylmuramoyl residues and L-amino acid residues in certain cell-wall glycopeptides.</text>
        <dbReference type="EC" id="3.5.1.28"/>
    </reaction>
</comment>
<dbReference type="Gene3D" id="3.40.80.10">
    <property type="entry name" value="Peptidoglycan recognition protein-like"/>
    <property type="match status" value="1"/>
</dbReference>
<dbReference type="InterPro" id="IPR002477">
    <property type="entry name" value="Peptidoglycan-bd-like"/>
</dbReference>
<dbReference type="GO" id="GO:0019867">
    <property type="term" value="C:outer membrane"/>
    <property type="evidence" value="ECO:0007669"/>
    <property type="project" value="TreeGrafter"/>
</dbReference>
<proteinExistence type="inferred from homology"/>
<evidence type="ECO:0000256" key="3">
    <source>
        <dbReference type="ARBA" id="ARBA00011901"/>
    </source>
</evidence>
<dbReference type="GO" id="GO:0009254">
    <property type="term" value="P:peptidoglycan turnover"/>
    <property type="evidence" value="ECO:0007669"/>
    <property type="project" value="TreeGrafter"/>
</dbReference>
<keyword evidence="8" id="KW-1185">Reference proteome</keyword>
<dbReference type="InterPro" id="IPR051206">
    <property type="entry name" value="NAMLAA_amidase_2"/>
</dbReference>
<dbReference type="RefSeq" id="WP_167667423.1">
    <property type="nucleotide sequence ID" value="NZ_JACCEV010000002.1"/>
</dbReference>
<reference evidence="7 8" key="1">
    <citation type="submission" date="2020-07" db="EMBL/GenBank/DDBJ databases">
        <title>Taxonomic revisions and descriptions of new bacterial species based on genomic comparisons in the high-G+C-content subgroup of the family Alcaligenaceae.</title>
        <authorList>
            <person name="Szabo A."/>
            <person name="Felfoldi T."/>
        </authorList>
    </citation>
    <scope>NUCLEOTIDE SEQUENCE [LARGE SCALE GENOMIC DNA]</scope>
    <source>
        <strain evidence="7 8">DSM 25667</strain>
    </source>
</reference>
<dbReference type="Gene3D" id="1.10.101.10">
    <property type="entry name" value="PGBD-like superfamily/PGBD"/>
    <property type="match status" value="1"/>
</dbReference>
<dbReference type="GO" id="GO:0071555">
    <property type="term" value="P:cell wall organization"/>
    <property type="evidence" value="ECO:0007669"/>
    <property type="project" value="UniProtKB-KW"/>
</dbReference>
<keyword evidence="4" id="KW-0378">Hydrolase</keyword>
<evidence type="ECO:0000256" key="5">
    <source>
        <dbReference type="ARBA" id="ARBA00023316"/>
    </source>
</evidence>
<evidence type="ECO:0000256" key="2">
    <source>
        <dbReference type="ARBA" id="ARBA00007553"/>
    </source>
</evidence>
<evidence type="ECO:0000256" key="4">
    <source>
        <dbReference type="ARBA" id="ARBA00022801"/>
    </source>
</evidence>
<dbReference type="PANTHER" id="PTHR30417">
    <property type="entry name" value="N-ACETYLMURAMOYL-L-ALANINE AMIDASE AMID"/>
    <property type="match status" value="1"/>
</dbReference>